<proteinExistence type="predicted"/>
<sequence>MRCQGTGRWGLPEVCCPDRKNTVTDKALY</sequence>
<evidence type="ECO:0000313" key="1">
    <source>
        <dbReference type="EMBL" id="DAF58439.1"/>
    </source>
</evidence>
<protein>
    <submittedName>
        <fullName evidence="1">Uncharacterized protein</fullName>
    </submittedName>
</protein>
<organism evidence="1">
    <name type="scientific">Siphoviridae sp. ctL7J9</name>
    <dbReference type="NCBI Taxonomy" id="2827845"/>
    <lineage>
        <taxon>Viruses</taxon>
        <taxon>Duplodnaviria</taxon>
        <taxon>Heunggongvirae</taxon>
        <taxon>Uroviricota</taxon>
        <taxon>Caudoviricetes</taxon>
    </lineage>
</organism>
<accession>A0A8S5T625</accession>
<reference evidence="1" key="1">
    <citation type="journal article" date="2021" name="Proc. Natl. Acad. Sci. U.S.A.">
        <title>A Catalog of Tens of Thousands of Viruses from Human Metagenomes Reveals Hidden Associations with Chronic Diseases.</title>
        <authorList>
            <person name="Tisza M.J."/>
            <person name="Buck C.B."/>
        </authorList>
    </citation>
    <scope>NUCLEOTIDE SEQUENCE</scope>
    <source>
        <strain evidence="1">CtL7J9</strain>
    </source>
</reference>
<dbReference type="EMBL" id="BK032752">
    <property type="protein sequence ID" value="DAF58439.1"/>
    <property type="molecule type" value="Genomic_DNA"/>
</dbReference>
<name>A0A8S5T625_9CAUD</name>